<name>A0ABR2L3F6_9EUKA</name>
<evidence type="ECO:0000313" key="3">
    <source>
        <dbReference type="Proteomes" id="UP001470230"/>
    </source>
</evidence>
<keyword evidence="3" id="KW-1185">Reference proteome</keyword>
<organism evidence="2 3">
    <name type="scientific">Tritrichomonas musculus</name>
    <dbReference type="NCBI Taxonomy" id="1915356"/>
    <lineage>
        <taxon>Eukaryota</taxon>
        <taxon>Metamonada</taxon>
        <taxon>Parabasalia</taxon>
        <taxon>Tritrichomonadida</taxon>
        <taxon>Tritrichomonadidae</taxon>
        <taxon>Tritrichomonas</taxon>
    </lineage>
</organism>
<reference evidence="2 3" key="1">
    <citation type="submission" date="2024-04" db="EMBL/GenBank/DDBJ databases">
        <title>Tritrichomonas musculus Genome.</title>
        <authorList>
            <person name="Alves-Ferreira E."/>
            <person name="Grigg M."/>
            <person name="Lorenzi H."/>
            <person name="Galac M."/>
        </authorList>
    </citation>
    <scope>NUCLEOTIDE SEQUENCE [LARGE SCALE GENOMIC DNA]</scope>
    <source>
        <strain evidence="2 3">EAF2021</strain>
    </source>
</reference>
<dbReference type="PROSITE" id="PS50011">
    <property type="entry name" value="PROTEIN_KINASE_DOM"/>
    <property type="match status" value="1"/>
</dbReference>
<dbReference type="PANTHER" id="PTHR43628:SF1">
    <property type="entry name" value="CHITIN SYNTHASE REGULATORY FACTOR 2-RELATED"/>
    <property type="match status" value="1"/>
</dbReference>
<dbReference type="EMBL" id="JAPFFF010000002">
    <property type="protein sequence ID" value="KAK8897573.1"/>
    <property type="molecule type" value="Genomic_DNA"/>
</dbReference>
<dbReference type="Pfam" id="PF08238">
    <property type="entry name" value="Sel1"/>
    <property type="match status" value="14"/>
</dbReference>
<dbReference type="PRINTS" id="PR00109">
    <property type="entry name" value="TYRKINASE"/>
</dbReference>
<dbReference type="InterPro" id="IPR000719">
    <property type="entry name" value="Prot_kinase_dom"/>
</dbReference>
<dbReference type="InterPro" id="IPR006597">
    <property type="entry name" value="Sel1-like"/>
</dbReference>
<dbReference type="SUPFAM" id="SSF81901">
    <property type="entry name" value="HCP-like"/>
    <property type="match status" value="3"/>
</dbReference>
<protein>
    <recommendedName>
        <fullName evidence="1">Protein kinase domain-containing protein</fullName>
    </recommendedName>
</protein>
<dbReference type="InterPro" id="IPR011990">
    <property type="entry name" value="TPR-like_helical_dom_sf"/>
</dbReference>
<dbReference type="SMART" id="SM00220">
    <property type="entry name" value="S_TKc"/>
    <property type="match status" value="1"/>
</dbReference>
<dbReference type="InterPro" id="IPR019734">
    <property type="entry name" value="TPR_rpt"/>
</dbReference>
<dbReference type="Proteomes" id="UP001470230">
    <property type="component" value="Unassembled WGS sequence"/>
</dbReference>
<feature type="domain" description="Protein kinase" evidence="1">
    <location>
        <begin position="221"/>
        <end position="483"/>
    </location>
</feature>
<gene>
    <name evidence="2" type="ORF">M9Y10_015531</name>
</gene>
<dbReference type="InterPro" id="IPR001245">
    <property type="entry name" value="Ser-Thr/Tyr_kinase_cat_dom"/>
</dbReference>
<sequence length="1055" mass="124688">MDNYPEQIAFTNVPNEYRDNLESIDNDILKELYSNFTFRYMKCVYQLEIIKSFILNYIKEFKFLVFEVWSNKNDDIEQLQKSDLIICIEKQCLIIESINKNDIMDIFQNCKSNYIEINFEDYNLSKEKDNIKKEINSFSKMFKKLISTNIFVKKTIHTIAAFSIRKYFYPSSFFLDNSFFKKDQIDDLESPNMDTILLKVQKDKQSMNIETIIQEFNESDFIKLRLITSNSYSSFYLVINTNNFHIYMMKRLNNFYDFKSIEHEINFCKQYSHKCFTHFYGFIKQNNKIIGFIYEYMPNGNLFDFISEHQNTLDQCFSYMTFLRIMQGIKFLHLNNLIHRDLKPLNILIDHDCIPHISDFDTITEIDISQQKEITNDLGSIKYISPEQYQGNFYSLPSDIYSFGQIIYFIFEYSDMFSTYNYQKNMELIISKRYPDSQRIPKILKSIYQKCLEYDPNKRPTIKEIEEYVYNLVKTFSFLDPLFLEKIKDKIMLPEIQQYFKEIYYLLLTYETNQEYIAKNRVQFYQLFCLINGTDISKIFHLVGKIYYEGKYLEQNFSIAKQYFEKSSEDNNSDALTSLGLMYKNGEGVEQNYNTAKEFFELAIEQKNPIALCNLGDLYLAGNGVEKNYQKSKEYFEIAIKQNSPEAFFCLGKLYHLGYGVEKNLHKARELYEISANQNNSNAIVTLGYFYEMGLDVQRDYKKAKEYYELGAKLDNNYAIFNLGNFYFYGQGCDQDFGKAKYYFEIAAKRNMLNAICSLGNMYLNAMGVEQDCNKAKEYFEIAAKENFSDAFCGLGFLYYTGQGVIKNYTKAKEYFELAAEQNNSNALNNLGDIYLNGFGVDKNYKKAKEYFEKAAKLQNYFAYYNLGLMYKKARGVEQDYPKAKYYFELSAKENNSLAFYDLGKLYYYGKGVQKDYLKAKGFFEISIQQQYHKAYYYLGIMYINGFGVDKNYQKAKSYFELSAMQNNSEALHQIGLLYYYDHISDKNYENARKFFELSAEKDNLNSFFYLGQIYEKGAGVDRNVSKAIEFYQKCANSKKSKYMSKSNNASTFEE</sequence>
<dbReference type="Gene3D" id="1.10.510.10">
    <property type="entry name" value="Transferase(Phosphotransferase) domain 1"/>
    <property type="match status" value="1"/>
</dbReference>
<evidence type="ECO:0000259" key="1">
    <source>
        <dbReference type="PROSITE" id="PS50011"/>
    </source>
</evidence>
<dbReference type="SMART" id="SM00671">
    <property type="entry name" value="SEL1"/>
    <property type="match status" value="14"/>
</dbReference>
<evidence type="ECO:0000313" key="2">
    <source>
        <dbReference type="EMBL" id="KAK8897573.1"/>
    </source>
</evidence>
<dbReference type="Pfam" id="PF00069">
    <property type="entry name" value="Pkinase"/>
    <property type="match status" value="1"/>
</dbReference>
<comment type="caution">
    <text evidence="2">The sequence shown here is derived from an EMBL/GenBank/DDBJ whole genome shotgun (WGS) entry which is preliminary data.</text>
</comment>
<dbReference type="PROSITE" id="PS00108">
    <property type="entry name" value="PROTEIN_KINASE_ST"/>
    <property type="match status" value="1"/>
</dbReference>
<accession>A0ABR2L3F6</accession>
<dbReference type="SUPFAM" id="SSF56112">
    <property type="entry name" value="Protein kinase-like (PK-like)"/>
    <property type="match status" value="1"/>
</dbReference>
<dbReference type="InterPro" id="IPR008271">
    <property type="entry name" value="Ser/Thr_kinase_AS"/>
</dbReference>
<proteinExistence type="predicted"/>
<dbReference type="Gene3D" id="1.25.40.10">
    <property type="entry name" value="Tetratricopeptide repeat domain"/>
    <property type="match status" value="2"/>
</dbReference>
<dbReference type="InterPro" id="IPR011009">
    <property type="entry name" value="Kinase-like_dom_sf"/>
</dbReference>
<dbReference type="PANTHER" id="PTHR43628">
    <property type="entry name" value="ACTIVATOR OF C KINASE PROTEIN 1-RELATED"/>
    <property type="match status" value="1"/>
</dbReference>
<dbReference type="SMART" id="SM00028">
    <property type="entry name" value="TPR"/>
    <property type="match status" value="3"/>
</dbReference>
<dbReference type="InterPro" id="IPR052945">
    <property type="entry name" value="Mitotic_Regulator"/>
</dbReference>